<name>A0A7S1RRJ7_ALECA</name>
<accession>A0A7S1RRJ7</accession>
<dbReference type="AlphaFoldDB" id="A0A7S1RRJ7"/>
<organism evidence="1">
    <name type="scientific">Alexandrium catenella</name>
    <name type="common">Red tide dinoflagellate</name>
    <name type="synonym">Gonyaulax catenella</name>
    <dbReference type="NCBI Taxonomy" id="2925"/>
    <lineage>
        <taxon>Eukaryota</taxon>
        <taxon>Sar</taxon>
        <taxon>Alveolata</taxon>
        <taxon>Dinophyceae</taxon>
        <taxon>Gonyaulacales</taxon>
        <taxon>Pyrocystaceae</taxon>
        <taxon>Alexandrium</taxon>
    </lineage>
</organism>
<gene>
    <name evidence="1" type="ORF">ACAT0790_LOCUS50232</name>
</gene>
<protein>
    <submittedName>
        <fullName evidence="1">Uncharacterized protein</fullName>
    </submittedName>
</protein>
<reference evidence="1" key="1">
    <citation type="submission" date="2021-01" db="EMBL/GenBank/DDBJ databases">
        <authorList>
            <person name="Corre E."/>
            <person name="Pelletier E."/>
            <person name="Niang G."/>
            <person name="Scheremetjew M."/>
            <person name="Finn R."/>
            <person name="Kale V."/>
            <person name="Holt S."/>
            <person name="Cochrane G."/>
            <person name="Meng A."/>
            <person name="Brown T."/>
            <person name="Cohen L."/>
        </authorList>
    </citation>
    <scope>NUCLEOTIDE SEQUENCE</scope>
    <source>
        <strain evidence="1">OF101</strain>
    </source>
</reference>
<evidence type="ECO:0000313" key="1">
    <source>
        <dbReference type="EMBL" id="CAD9173463.1"/>
    </source>
</evidence>
<dbReference type="EMBL" id="HBGE01084212">
    <property type="protein sequence ID" value="CAD9173463.1"/>
    <property type="molecule type" value="Transcribed_RNA"/>
</dbReference>
<proteinExistence type="predicted"/>
<sequence>MGVVASIIFSCCDEAASQVGLEAMKMGLVGKRMKAKTNPTTEPEVYVTIVEISKKGEGMIRFSPAKFTLRDLVIKTDVELIGSKSELAAKAAMKGADVAMGKMALDTDKKGKVLSSLEKATSAAVSAKDKMKGSLGIGPKPDDEPRKHHIKVEVTVDMTKEMGSEEVLVNIKDFHTDMFLLEKAMSSEKLRKHMENTMSEKATEVATNMARQKTKQATDAVHRVQEKATDAAAKIMPGSAK</sequence>